<keyword evidence="3" id="KW-0732">Signal</keyword>
<reference evidence="4 5" key="1">
    <citation type="journal article" date="2016" name="Nat. Commun.">
        <title>Ectomycorrhizal ecology is imprinted in the genome of the dominant symbiotic fungus Cenococcum geophilum.</title>
        <authorList>
            <consortium name="DOE Joint Genome Institute"/>
            <person name="Peter M."/>
            <person name="Kohler A."/>
            <person name="Ohm R.A."/>
            <person name="Kuo A."/>
            <person name="Krutzmann J."/>
            <person name="Morin E."/>
            <person name="Arend M."/>
            <person name="Barry K.W."/>
            <person name="Binder M."/>
            <person name="Choi C."/>
            <person name="Clum A."/>
            <person name="Copeland A."/>
            <person name="Grisel N."/>
            <person name="Haridas S."/>
            <person name="Kipfer T."/>
            <person name="LaButti K."/>
            <person name="Lindquist E."/>
            <person name="Lipzen A."/>
            <person name="Maire R."/>
            <person name="Meier B."/>
            <person name="Mihaltcheva S."/>
            <person name="Molinier V."/>
            <person name="Murat C."/>
            <person name="Poggeler S."/>
            <person name="Quandt C.A."/>
            <person name="Sperisen C."/>
            <person name="Tritt A."/>
            <person name="Tisserant E."/>
            <person name="Crous P.W."/>
            <person name="Henrissat B."/>
            <person name="Nehls U."/>
            <person name="Egli S."/>
            <person name="Spatafora J.W."/>
            <person name="Grigoriev I.V."/>
            <person name="Martin F.M."/>
        </authorList>
    </citation>
    <scope>NUCLEOTIDE SEQUENCE [LARGE SCALE GENOMIC DNA]</scope>
    <source>
        <strain evidence="4 5">CBS 459.81</strain>
    </source>
</reference>
<name>A0A8E2JGN8_9PEZI</name>
<evidence type="ECO:0000256" key="3">
    <source>
        <dbReference type="SAM" id="SignalP"/>
    </source>
</evidence>
<gene>
    <name evidence="4" type="ORF">K432DRAFT_403301</name>
</gene>
<dbReference type="GO" id="GO:0000225">
    <property type="term" value="F:N-acetylglucosaminylphosphatidylinositol deacetylase activity"/>
    <property type="evidence" value="ECO:0007669"/>
    <property type="project" value="UniProtKB-EC"/>
</dbReference>
<dbReference type="PANTHER" id="PTHR12993:SF23">
    <property type="entry name" value="N-ACETYLGLUCOSAMINYLPHOSPHATIDYLINOSITOL DEACETYLASE"/>
    <property type="match status" value="1"/>
</dbReference>
<dbReference type="InterPro" id="IPR024078">
    <property type="entry name" value="LmbE-like_dom_sf"/>
</dbReference>
<proteinExistence type="inferred from homology"/>
<dbReference type="PANTHER" id="PTHR12993">
    <property type="entry name" value="N-ACETYLGLUCOSAMINYL-PHOSPHATIDYLINOSITOL DE-N-ACETYLASE-RELATED"/>
    <property type="match status" value="1"/>
</dbReference>
<comment type="similarity">
    <text evidence="1">Belongs to the PIGL family.</text>
</comment>
<protein>
    <recommendedName>
        <fullName evidence="2">N-acetylglucosaminylphosphatidylinositol deacetylase</fullName>
        <ecNumber evidence="2">3.5.1.89</ecNumber>
    </recommendedName>
</protein>
<dbReference type="Pfam" id="PF02585">
    <property type="entry name" value="PIG-L"/>
    <property type="match status" value="1"/>
</dbReference>
<dbReference type="EMBL" id="KV744902">
    <property type="protein sequence ID" value="OCK81980.1"/>
    <property type="molecule type" value="Genomic_DNA"/>
</dbReference>
<organism evidence="4 5">
    <name type="scientific">Lepidopterella palustris CBS 459.81</name>
    <dbReference type="NCBI Taxonomy" id="1314670"/>
    <lineage>
        <taxon>Eukaryota</taxon>
        <taxon>Fungi</taxon>
        <taxon>Dikarya</taxon>
        <taxon>Ascomycota</taxon>
        <taxon>Pezizomycotina</taxon>
        <taxon>Dothideomycetes</taxon>
        <taxon>Pleosporomycetidae</taxon>
        <taxon>Mytilinidiales</taxon>
        <taxon>Argynnaceae</taxon>
        <taxon>Lepidopterella</taxon>
    </lineage>
</organism>
<dbReference type="GO" id="GO:0005783">
    <property type="term" value="C:endoplasmic reticulum"/>
    <property type="evidence" value="ECO:0007669"/>
    <property type="project" value="TreeGrafter"/>
</dbReference>
<dbReference type="AlphaFoldDB" id="A0A8E2JGN8"/>
<dbReference type="InterPro" id="IPR003737">
    <property type="entry name" value="GlcNAc_PI_deacetylase-related"/>
</dbReference>
<keyword evidence="5" id="KW-1185">Reference proteome</keyword>
<evidence type="ECO:0000313" key="4">
    <source>
        <dbReference type="EMBL" id="OCK81980.1"/>
    </source>
</evidence>
<dbReference type="Proteomes" id="UP000250266">
    <property type="component" value="Unassembled WGS sequence"/>
</dbReference>
<dbReference type="SUPFAM" id="SSF102588">
    <property type="entry name" value="LmbE-like"/>
    <property type="match status" value="1"/>
</dbReference>
<sequence length="304" mass="33356">MTPASISNSFFLSVLIIVIFIFNLAAASSPFSCQGGSVYVVAHPDDDLLFQSPDLLHEIRVHACVTTIFLTSGDAGIPGSYSEARESGNEAAYASMASRPNGTWQTTLTQMGGQILRVRTLDGRPELQKVWLRLPDGNSLGEGFSGTGNTSLQKLYQGDITKMEATDGSARYTLNALKDVISGILKIRKPNNIRVQDFKREYTSLGNEHDHPDHLTAARIVRDAVADGAAPKAKLIGYAGYPISHHPSTLPSNSTDFEAKKEAFFAYAAFDSRVCQNYDDCEQRDVSGHGQGYSYWLQREYYIV</sequence>
<evidence type="ECO:0000256" key="1">
    <source>
        <dbReference type="ARBA" id="ARBA00006066"/>
    </source>
</evidence>
<dbReference type="EC" id="3.5.1.89" evidence="2"/>
<dbReference type="Gene3D" id="3.40.50.10320">
    <property type="entry name" value="LmbE-like"/>
    <property type="match status" value="1"/>
</dbReference>
<accession>A0A8E2JGN8</accession>
<evidence type="ECO:0000313" key="5">
    <source>
        <dbReference type="Proteomes" id="UP000250266"/>
    </source>
</evidence>
<feature type="signal peptide" evidence="3">
    <location>
        <begin position="1"/>
        <end position="27"/>
    </location>
</feature>
<dbReference type="OrthoDB" id="203440at2759"/>
<feature type="chain" id="PRO_5034839275" description="N-acetylglucosaminylphosphatidylinositol deacetylase" evidence="3">
    <location>
        <begin position="28"/>
        <end position="304"/>
    </location>
</feature>
<evidence type="ECO:0000256" key="2">
    <source>
        <dbReference type="ARBA" id="ARBA00012176"/>
    </source>
</evidence>